<dbReference type="PROSITE" id="PS50011">
    <property type="entry name" value="PROTEIN_KINASE_DOM"/>
    <property type="match status" value="1"/>
</dbReference>
<dbReference type="EMBL" id="PUHR01000022">
    <property type="protein sequence ID" value="KAG0670501.1"/>
    <property type="molecule type" value="Genomic_DNA"/>
</dbReference>
<feature type="region of interest" description="Disordered" evidence="2">
    <location>
        <begin position="698"/>
        <end position="782"/>
    </location>
</feature>
<accession>A0A9P6WCS2</accession>
<evidence type="ECO:0000313" key="5">
    <source>
        <dbReference type="Proteomes" id="UP000750334"/>
    </source>
</evidence>
<feature type="region of interest" description="Disordered" evidence="2">
    <location>
        <begin position="797"/>
        <end position="827"/>
    </location>
</feature>
<evidence type="ECO:0000259" key="3">
    <source>
        <dbReference type="PROSITE" id="PS50011"/>
    </source>
</evidence>
<feature type="compositionally biased region" description="Basic residues" evidence="2">
    <location>
        <begin position="797"/>
        <end position="810"/>
    </location>
</feature>
<dbReference type="AlphaFoldDB" id="A0A9P6WCS2"/>
<feature type="region of interest" description="Disordered" evidence="2">
    <location>
        <begin position="407"/>
        <end position="427"/>
    </location>
</feature>
<gene>
    <name evidence="4" type="ORF">C6P45_002243</name>
</gene>
<dbReference type="Proteomes" id="UP000750334">
    <property type="component" value="Unassembled WGS sequence"/>
</dbReference>
<name>A0A9P6WCS2_MAUEX</name>
<dbReference type="InterPro" id="IPR000719">
    <property type="entry name" value="Prot_kinase_dom"/>
</dbReference>
<reference evidence="4 5" key="1">
    <citation type="submission" date="2020-11" db="EMBL/GenBank/DDBJ databases">
        <title>Kefir isolates.</title>
        <authorList>
            <person name="Marcisauskas S."/>
            <person name="Kim Y."/>
            <person name="Blasche S."/>
        </authorList>
    </citation>
    <scope>NUCLEOTIDE SEQUENCE [LARGE SCALE GENOMIC DNA]</scope>
    <source>
        <strain evidence="4 5">OG2</strain>
    </source>
</reference>
<dbReference type="Gene3D" id="1.10.510.10">
    <property type="entry name" value="Transferase(Phosphotransferase) domain 1"/>
    <property type="match status" value="1"/>
</dbReference>
<protein>
    <recommendedName>
        <fullName evidence="3">Protein kinase domain-containing protein</fullName>
    </recommendedName>
</protein>
<dbReference type="GO" id="GO:0007015">
    <property type="term" value="P:actin filament organization"/>
    <property type="evidence" value="ECO:0007669"/>
    <property type="project" value="TreeGrafter"/>
</dbReference>
<dbReference type="Pfam" id="PF00069">
    <property type="entry name" value="Pkinase"/>
    <property type="match status" value="1"/>
</dbReference>
<dbReference type="InterPro" id="IPR008271">
    <property type="entry name" value="Ser/Thr_kinase_AS"/>
</dbReference>
<dbReference type="GO" id="GO:0004674">
    <property type="term" value="F:protein serine/threonine kinase activity"/>
    <property type="evidence" value="ECO:0007669"/>
    <property type="project" value="TreeGrafter"/>
</dbReference>
<dbReference type="PROSITE" id="PS00108">
    <property type="entry name" value="PROTEIN_KINASE_ST"/>
    <property type="match status" value="1"/>
</dbReference>
<dbReference type="GO" id="GO:0005524">
    <property type="term" value="F:ATP binding"/>
    <property type="evidence" value="ECO:0007669"/>
    <property type="project" value="InterPro"/>
</dbReference>
<keyword evidence="1" id="KW-0547">Nucleotide-binding</keyword>
<keyword evidence="5" id="KW-1185">Reference proteome</keyword>
<evidence type="ECO:0000256" key="2">
    <source>
        <dbReference type="SAM" id="MobiDB-lite"/>
    </source>
</evidence>
<feature type="region of interest" description="Disordered" evidence="2">
    <location>
        <begin position="1"/>
        <end position="23"/>
    </location>
</feature>
<organism evidence="4 5">
    <name type="scientific">Maudiozyma exigua</name>
    <name type="common">Yeast</name>
    <name type="synonym">Kazachstania exigua</name>
    <dbReference type="NCBI Taxonomy" id="34358"/>
    <lineage>
        <taxon>Eukaryota</taxon>
        <taxon>Fungi</taxon>
        <taxon>Dikarya</taxon>
        <taxon>Ascomycota</taxon>
        <taxon>Saccharomycotina</taxon>
        <taxon>Saccharomycetes</taxon>
        <taxon>Saccharomycetales</taxon>
        <taxon>Saccharomycetaceae</taxon>
        <taxon>Maudiozyma</taxon>
    </lineage>
</organism>
<feature type="domain" description="Protein kinase" evidence="3">
    <location>
        <begin position="36"/>
        <end position="322"/>
    </location>
</feature>
<evidence type="ECO:0000256" key="1">
    <source>
        <dbReference type="ARBA" id="ARBA00022741"/>
    </source>
</evidence>
<feature type="compositionally biased region" description="Polar residues" evidence="2">
    <location>
        <begin position="735"/>
        <end position="750"/>
    </location>
</feature>
<dbReference type="PANTHER" id="PTHR22967">
    <property type="entry name" value="SERINE/THREONINE PROTEIN KINASE"/>
    <property type="match status" value="1"/>
</dbReference>
<dbReference type="GO" id="GO:0005737">
    <property type="term" value="C:cytoplasm"/>
    <property type="evidence" value="ECO:0007669"/>
    <property type="project" value="TreeGrafter"/>
</dbReference>
<dbReference type="SMART" id="SM00220">
    <property type="entry name" value="S_TKc"/>
    <property type="match status" value="1"/>
</dbReference>
<dbReference type="GO" id="GO:0000147">
    <property type="term" value="P:actin cortical patch assembly"/>
    <property type="evidence" value="ECO:0007669"/>
    <property type="project" value="TreeGrafter"/>
</dbReference>
<feature type="compositionally biased region" description="Basic and acidic residues" evidence="2">
    <location>
        <begin position="762"/>
        <end position="782"/>
    </location>
</feature>
<comment type="caution">
    <text evidence="4">The sequence shown here is derived from an EMBL/GenBank/DDBJ whole genome shotgun (WGS) entry which is preliminary data.</text>
</comment>
<evidence type="ECO:0000313" key="4">
    <source>
        <dbReference type="EMBL" id="KAG0670501.1"/>
    </source>
</evidence>
<dbReference type="OrthoDB" id="2018507at2759"/>
<proteinExistence type="predicted"/>
<dbReference type="PANTHER" id="PTHR22967:SF65">
    <property type="entry name" value="SERINE_THREONINE-PROTEIN KINASE AKL1"/>
    <property type="match status" value="1"/>
</dbReference>
<feature type="compositionally biased region" description="Polar residues" evidence="2">
    <location>
        <begin position="1"/>
        <end position="16"/>
    </location>
</feature>
<dbReference type="InterPro" id="IPR011009">
    <property type="entry name" value="Kinase-like_dom_sf"/>
</dbReference>
<sequence>MSNIPHPQGEQTTQRNPGVENKYQPGKQISVGIHQVEILNYIAEGGFAQIYSVKFVEYLNEFGNDNNDPNSLKAGDIACLKRVIVHDENGLNELRNEVDVMKKLKGAPNIVQYYDSNASRLHNNSTGFEILLLMELCPNGSLLDYMNQRLATKLSEQEILKIMYDITLALSHMHYLTEPLLHRDIKIENVLVDSDDNFKLCDFGSTSKAFHVVTTHQEIAMLTQNIYVHTTPQYRSPEMIDLYRYLPVNEKSDIWALGVLLYKLLFFTTPFEMTGQFAILHSKYEIPQNKFSSKLNNLIIIMLSENPNLRPNIYQVLYQICSISGITVPINDIYEAGPYNFENYTHFQSKIQSMQFQMFEIEKKKAENHGKLGPAENKMLNNIFMNSFDIASKISFPGNEILSKQATVSKEQSFPKENPQDKLTSTTPDAIAQKSVHSQDVTSLNEMEEEFKDATNGAQGVRNKLNEMALKEEGSYYPSVGELNQFIDNDISHVQNNNSENITQMRFPDINQAPVTTHPEILDAKTSASSNKLFNPMPQDSLVTENTMNTYMQHKSTNPFPNMSNDPNSQQVQKQNDFGSIPNPVSINNQQLPRTYPSVQTPVDSINYLNNQTNNVDSRLGQQSNKEGQFNINDPQQPRSMMQFPPSGSPINVNVDYIAAANSQDQFKRAYNQFKGLTGVGTTQGSPTANIQQNVNSPVATRVQSQQQQQVPLSTTNTPSPAPPVLPSNRPRSYHPNQNSMLNKSSSSDESLPPKVPPHPRKNSEGSKAMKDVDNLRDHKTGKLKLEQVDVNVDTRHTHRHPQHNRSHRNSVHDNVGVRRSVSMSNKPKMLLERPTTESIDIDLDKLKRKSLDLKMQKSGFVSDLKDQSIQENEISAHQQNMGSGLNHQRLSKQNVSNGSIPNSASNTDEIKKSITRARQSLDLDRARREALLSGDNNKRKSLFSMFRADKK</sequence>
<dbReference type="SUPFAM" id="SSF56112">
    <property type="entry name" value="Protein kinase-like (PK-like)"/>
    <property type="match status" value="1"/>
</dbReference>